<evidence type="ECO:0000313" key="5">
    <source>
        <dbReference type="WBParaSite" id="jg1448"/>
    </source>
</evidence>
<proteinExistence type="predicted"/>
<sequence>MCFLNSLIFCYILLQAVECHVSWQYPAARSPPFDGLDSRITKQPCGVPRPQNANFSNFAIGIPYNFTWRMDNNHQAGLRISLYNSSGDGRKISAIADEAQDFFIFPIHQVTFDSVCSRCILRLEKQGVDNSYVLPLMCRHQCVSKCQKRTGKEAMDCVEDSDCGAPHGLCVAQPNSSPLKICYCPNGRFGKNCEKNSSIESNDCFNTDNSDSSNFSSYGIFNKSCYKRVKLNGKDFVYSRLLQNNRLEVILDFGTDSFVSIGWRPVDTNTLVDTFLHWVGKRMALMDLWTKSLSHPYPQWIAQTFRDLSNPLDDDWFGGKDSITDVRGWQLEDFEAGLRTIVLFRRKVKASEPSDHPLGPGPMFGIYAKGPTSKSEGESTDLVENEERIFFQLDEIDFKGENRAWLSMTL</sequence>
<feature type="domain" description="EGF-like" evidence="3">
    <location>
        <begin position="153"/>
        <end position="194"/>
    </location>
</feature>
<evidence type="ECO:0000313" key="4">
    <source>
        <dbReference type="Proteomes" id="UP000887574"/>
    </source>
</evidence>
<dbReference type="PROSITE" id="PS50026">
    <property type="entry name" value="EGF_3"/>
    <property type="match status" value="1"/>
</dbReference>
<comment type="caution">
    <text evidence="1">Lacks conserved residue(s) required for the propagation of feature annotation.</text>
</comment>
<protein>
    <submittedName>
        <fullName evidence="5">EGF-like domain-containing protein</fullName>
    </submittedName>
</protein>
<dbReference type="PANTHER" id="PTHR46901:SF2">
    <property type="entry name" value="GH04942P"/>
    <property type="match status" value="1"/>
</dbReference>
<feature type="signal peptide" evidence="2">
    <location>
        <begin position="1"/>
        <end position="19"/>
    </location>
</feature>
<keyword evidence="2" id="KW-0732">Signal</keyword>
<evidence type="ECO:0000259" key="3">
    <source>
        <dbReference type="PROSITE" id="PS50026"/>
    </source>
</evidence>
<dbReference type="WBParaSite" id="jg1448">
    <property type="protein sequence ID" value="jg1448"/>
    <property type="gene ID" value="jg1448"/>
</dbReference>
<name>A0A915D0B3_9BILA</name>
<dbReference type="AlphaFoldDB" id="A0A915D0B3"/>
<evidence type="ECO:0000256" key="1">
    <source>
        <dbReference type="PROSITE-ProRule" id="PRU00076"/>
    </source>
</evidence>
<dbReference type="PROSITE" id="PS00022">
    <property type="entry name" value="EGF_1"/>
    <property type="match status" value="1"/>
</dbReference>
<reference evidence="5" key="1">
    <citation type="submission" date="2022-11" db="UniProtKB">
        <authorList>
            <consortium name="WormBaseParasite"/>
        </authorList>
    </citation>
    <scope>IDENTIFICATION</scope>
</reference>
<dbReference type="Proteomes" id="UP000887574">
    <property type="component" value="Unplaced"/>
</dbReference>
<dbReference type="InterPro" id="IPR000742">
    <property type="entry name" value="EGF"/>
</dbReference>
<organism evidence="4 5">
    <name type="scientific">Ditylenchus dipsaci</name>
    <dbReference type="NCBI Taxonomy" id="166011"/>
    <lineage>
        <taxon>Eukaryota</taxon>
        <taxon>Metazoa</taxon>
        <taxon>Ecdysozoa</taxon>
        <taxon>Nematoda</taxon>
        <taxon>Chromadorea</taxon>
        <taxon>Rhabditida</taxon>
        <taxon>Tylenchina</taxon>
        <taxon>Tylenchomorpha</taxon>
        <taxon>Sphaerularioidea</taxon>
        <taxon>Anguinidae</taxon>
        <taxon>Anguininae</taxon>
        <taxon>Ditylenchus</taxon>
    </lineage>
</organism>
<feature type="chain" id="PRO_5037344475" evidence="2">
    <location>
        <begin position="20"/>
        <end position="410"/>
    </location>
</feature>
<accession>A0A915D0B3</accession>
<evidence type="ECO:0000256" key="2">
    <source>
        <dbReference type="SAM" id="SignalP"/>
    </source>
</evidence>
<dbReference type="PANTHER" id="PTHR46901">
    <property type="entry name" value="GH04942P"/>
    <property type="match status" value="1"/>
</dbReference>
<keyword evidence="4" id="KW-1185">Reference proteome</keyword>
<feature type="disulfide bond" evidence="1">
    <location>
        <begin position="184"/>
        <end position="193"/>
    </location>
</feature>
<keyword evidence="1" id="KW-0245">EGF-like domain</keyword>
<keyword evidence="1" id="KW-1015">Disulfide bond</keyword>